<keyword evidence="5" id="KW-0479">Metal-binding</keyword>
<protein>
    <recommendedName>
        <fullName evidence="3">RING-type E3 ubiquitin transferase</fullName>
        <ecNumber evidence="3">2.3.2.27</ecNumber>
    </recommendedName>
</protein>
<feature type="compositionally biased region" description="Low complexity" evidence="9">
    <location>
        <begin position="429"/>
        <end position="438"/>
    </location>
</feature>
<keyword evidence="4" id="KW-0808">Transferase</keyword>
<comment type="pathway">
    <text evidence="2">Protein modification; protein ubiquitination.</text>
</comment>
<dbReference type="VEuPathDB" id="ToxoDB:LOC34622034"/>
<dbReference type="EC" id="2.3.2.27" evidence="3"/>
<organism evidence="11 12">
    <name type="scientific">Cyclospora cayetanensis</name>
    <dbReference type="NCBI Taxonomy" id="88456"/>
    <lineage>
        <taxon>Eukaryota</taxon>
        <taxon>Sar</taxon>
        <taxon>Alveolata</taxon>
        <taxon>Apicomplexa</taxon>
        <taxon>Conoidasida</taxon>
        <taxon>Coccidia</taxon>
        <taxon>Eucoccidiorida</taxon>
        <taxon>Eimeriorina</taxon>
        <taxon>Eimeriidae</taxon>
        <taxon>Cyclospora</taxon>
    </lineage>
</organism>
<evidence type="ECO:0000256" key="7">
    <source>
        <dbReference type="ARBA" id="ARBA00022833"/>
    </source>
</evidence>
<comment type="caution">
    <text evidence="11">The sequence shown here is derived from an EMBL/GenBank/DDBJ whole genome shotgun (WGS) entry which is preliminary data.</text>
</comment>
<dbReference type="PANTHER" id="PTHR46076:SF3">
    <property type="entry name" value="E3 UBIQUITIN-PROTEIN LIGASE RING1"/>
    <property type="match status" value="1"/>
</dbReference>
<evidence type="ECO:0000256" key="8">
    <source>
        <dbReference type="PROSITE-ProRule" id="PRU00175"/>
    </source>
</evidence>
<dbReference type="EMBL" id="JROU02001713">
    <property type="protein sequence ID" value="OEH75483.1"/>
    <property type="molecule type" value="Genomic_DNA"/>
</dbReference>
<accession>A0A1D3CWB5</accession>
<dbReference type="PANTHER" id="PTHR46076">
    <property type="entry name" value="E3 UBIQUITIN-PROTEIN LIGASE RING1 / RING 2 FAMILY MEMBER"/>
    <property type="match status" value="1"/>
</dbReference>
<dbReference type="VEuPathDB" id="ToxoDB:cyc_05726"/>
<dbReference type="InterPro" id="IPR001841">
    <property type="entry name" value="Znf_RING"/>
</dbReference>
<dbReference type="GO" id="GO:0000151">
    <property type="term" value="C:ubiquitin ligase complex"/>
    <property type="evidence" value="ECO:0007669"/>
    <property type="project" value="InterPro"/>
</dbReference>
<dbReference type="InterPro" id="IPR017907">
    <property type="entry name" value="Znf_RING_CS"/>
</dbReference>
<name>A0A1D3CWB5_9EIME</name>
<evidence type="ECO:0000256" key="6">
    <source>
        <dbReference type="ARBA" id="ARBA00022771"/>
    </source>
</evidence>
<reference evidence="11 12" key="1">
    <citation type="journal article" date="2016" name="BMC Genomics">
        <title>Comparative genomics reveals Cyclospora cayetanensis possesses coccidia-like metabolism and invasion components but unique surface antigens.</title>
        <authorList>
            <person name="Liu S."/>
            <person name="Wang L."/>
            <person name="Zheng H."/>
            <person name="Xu Z."/>
            <person name="Roellig D.M."/>
            <person name="Li N."/>
            <person name="Frace M.A."/>
            <person name="Tang K."/>
            <person name="Arrowood M.J."/>
            <person name="Moss D.M."/>
            <person name="Zhang L."/>
            <person name="Feng Y."/>
            <person name="Xiao L."/>
        </authorList>
    </citation>
    <scope>NUCLEOTIDE SEQUENCE [LARGE SCALE GENOMIC DNA]</scope>
    <source>
        <strain evidence="11 12">CHN_HEN01</strain>
    </source>
</reference>
<dbReference type="Pfam" id="PF13923">
    <property type="entry name" value="zf-C3HC4_2"/>
    <property type="match status" value="1"/>
</dbReference>
<dbReference type="GO" id="GO:0031519">
    <property type="term" value="C:PcG protein complex"/>
    <property type="evidence" value="ECO:0007669"/>
    <property type="project" value="TreeGrafter"/>
</dbReference>
<evidence type="ECO:0000313" key="11">
    <source>
        <dbReference type="EMBL" id="OEH75483.1"/>
    </source>
</evidence>
<keyword evidence="7" id="KW-0862">Zinc</keyword>
<feature type="region of interest" description="Disordered" evidence="9">
    <location>
        <begin position="502"/>
        <end position="536"/>
    </location>
</feature>
<evidence type="ECO:0000256" key="2">
    <source>
        <dbReference type="ARBA" id="ARBA00004906"/>
    </source>
</evidence>
<dbReference type="Proteomes" id="UP000095192">
    <property type="component" value="Unassembled WGS sequence"/>
</dbReference>
<comment type="catalytic activity">
    <reaction evidence="1">
        <text>S-ubiquitinyl-[E2 ubiquitin-conjugating enzyme]-L-cysteine + [acceptor protein]-L-lysine = [E2 ubiquitin-conjugating enzyme]-L-cysteine + N(6)-ubiquitinyl-[acceptor protein]-L-lysine.</text>
        <dbReference type="EC" id="2.3.2.27"/>
    </reaction>
</comment>
<evidence type="ECO:0000259" key="10">
    <source>
        <dbReference type="PROSITE" id="PS50089"/>
    </source>
</evidence>
<dbReference type="Gene3D" id="3.30.40.10">
    <property type="entry name" value="Zinc/RING finger domain, C3HC4 (zinc finger)"/>
    <property type="match status" value="1"/>
</dbReference>
<dbReference type="CDD" id="cd16531">
    <property type="entry name" value="RING-HC_RING1-like"/>
    <property type="match status" value="1"/>
</dbReference>
<gene>
    <name evidence="11" type="ORF">cyc_05726</name>
</gene>
<keyword evidence="6 8" id="KW-0863">Zinc-finger</keyword>
<feature type="domain" description="RING-type" evidence="10">
    <location>
        <begin position="108"/>
        <end position="148"/>
    </location>
</feature>
<dbReference type="GO" id="GO:0008270">
    <property type="term" value="F:zinc ion binding"/>
    <property type="evidence" value="ECO:0007669"/>
    <property type="project" value="UniProtKB-KW"/>
</dbReference>
<dbReference type="SMART" id="SM00184">
    <property type="entry name" value="RING"/>
    <property type="match status" value="1"/>
</dbReference>
<dbReference type="SUPFAM" id="SSF57850">
    <property type="entry name" value="RING/U-box"/>
    <property type="match status" value="1"/>
</dbReference>
<dbReference type="InterPro" id="IPR013083">
    <property type="entry name" value="Znf_RING/FYVE/PHD"/>
</dbReference>
<evidence type="ECO:0000256" key="3">
    <source>
        <dbReference type="ARBA" id="ARBA00012483"/>
    </source>
</evidence>
<dbReference type="PROSITE" id="PS00518">
    <property type="entry name" value="ZF_RING_1"/>
    <property type="match status" value="1"/>
</dbReference>
<dbReference type="GO" id="GO:0003682">
    <property type="term" value="F:chromatin binding"/>
    <property type="evidence" value="ECO:0007669"/>
    <property type="project" value="TreeGrafter"/>
</dbReference>
<evidence type="ECO:0000256" key="1">
    <source>
        <dbReference type="ARBA" id="ARBA00000900"/>
    </source>
</evidence>
<dbReference type="InterPro" id="IPR043540">
    <property type="entry name" value="RING1/RING2"/>
</dbReference>
<dbReference type="PROSITE" id="PS50089">
    <property type="entry name" value="ZF_RING_2"/>
    <property type="match status" value="1"/>
</dbReference>
<keyword evidence="12" id="KW-1185">Reference proteome</keyword>
<dbReference type="AlphaFoldDB" id="A0A1D3CWB5"/>
<evidence type="ECO:0000256" key="5">
    <source>
        <dbReference type="ARBA" id="ARBA00022723"/>
    </source>
</evidence>
<feature type="region of interest" description="Disordered" evidence="9">
    <location>
        <begin position="410"/>
        <end position="438"/>
    </location>
</feature>
<proteinExistence type="predicted"/>
<dbReference type="InParanoid" id="A0A1D3CWB5"/>
<evidence type="ECO:0000313" key="12">
    <source>
        <dbReference type="Proteomes" id="UP000095192"/>
    </source>
</evidence>
<sequence>MLRVASPTAVDASAATSLPVVNSGSSDIYDDPGTSQPMSERSKQWLAYDKEHGTLWGRDWLYYRLLQQRLPPSISLLQAAAGVRRVSREMLQQRKTLNSIRLREDLSCPICMSILDQTVVVKSCLHRFCAECIEKCVRIGIRECPQCRSHVASRRSLRPDGDLDRIGALVSPLQLQQHPKKHGSILNTSSSSKAYALLLLRPPTPPPFVDASGQLVPRQQQQQSHGRPPSLCAADAAGFAVAGSTHSRYLTMAMQAALPPPERKRLRRELSLLLRRHQASTAAAAEGGDSAAAVHLRLYTKEHRAPFGPNLTLAALHQLSLAYPTESLVVYYTTRSYNDEALSSLGGNASSRSGSSQAKAAASLPAENLAATATTAATRAAAASPRPLSTISLLPVGTPDGLLAGALGARCALPPESGPTPERQREHAANASSTRASTAMQQHLPAAVLGAARTPQGSAVAVPHPAAAASAGRFGSGAAFKPLDASLPVAAADQVPRRSAAVGMPYRPSGVGAPGTAASSFAGNPQHPRGPLADHR</sequence>
<evidence type="ECO:0000256" key="9">
    <source>
        <dbReference type="SAM" id="MobiDB-lite"/>
    </source>
</evidence>
<evidence type="ECO:0000256" key="4">
    <source>
        <dbReference type="ARBA" id="ARBA00022679"/>
    </source>
</evidence>
<dbReference type="GO" id="GO:0061630">
    <property type="term" value="F:ubiquitin protein ligase activity"/>
    <property type="evidence" value="ECO:0007669"/>
    <property type="project" value="UniProtKB-EC"/>
</dbReference>